<accession>A0ABD1JWX1</accession>
<dbReference type="PANTHER" id="PTHR17575:SF1">
    <property type="entry name" value="UROCORTIN-3"/>
    <property type="match status" value="1"/>
</dbReference>
<feature type="chain" id="PRO_5044779335" description="Corticotropin-releasing factor domain-containing protein" evidence="8">
    <location>
        <begin position="20"/>
        <end position="132"/>
    </location>
</feature>
<keyword evidence="4" id="KW-0964">Secreted</keyword>
<dbReference type="GO" id="GO:0005576">
    <property type="term" value="C:extracellular region"/>
    <property type="evidence" value="ECO:0007669"/>
    <property type="project" value="UniProtKB-SubCell"/>
</dbReference>
<dbReference type="Proteomes" id="UP001591681">
    <property type="component" value="Unassembled WGS sequence"/>
</dbReference>
<dbReference type="InterPro" id="IPR024270">
    <property type="entry name" value="Urocortin_II/III"/>
</dbReference>
<comment type="function">
    <text evidence="7">Suppresses food intake, delays gastric emptying and decreases heat-induced edema. Might represent an endogenous ligand for maintaining homeostasis after stress.</text>
</comment>
<dbReference type="GO" id="GO:0005179">
    <property type="term" value="F:hormone activity"/>
    <property type="evidence" value="ECO:0007669"/>
    <property type="project" value="UniProtKB-KW"/>
</dbReference>
<comment type="similarity">
    <text evidence="2">Belongs to the sauvagine/corticotropin-releasing factor/urotensin I family.</text>
</comment>
<evidence type="ECO:0000259" key="9">
    <source>
        <dbReference type="Pfam" id="PF00473"/>
    </source>
</evidence>
<evidence type="ECO:0000313" key="10">
    <source>
        <dbReference type="EMBL" id="KAL2091371.1"/>
    </source>
</evidence>
<keyword evidence="6 8" id="KW-0732">Signal</keyword>
<proteinExistence type="inferred from homology"/>
<evidence type="ECO:0000256" key="6">
    <source>
        <dbReference type="ARBA" id="ARBA00022729"/>
    </source>
</evidence>
<gene>
    <name evidence="10" type="ORF">ACEWY4_013634</name>
</gene>
<organism evidence="10 11">
    <name type="scientific">Coilia grayii</name>
    <name type="common">Gray's grenadier anchovy</name>
    <dbReference type="NCBI Taxonomy" id="363190"/>
    <lineage>
        <taxon>Eukaryota</taxon>
        <taxon>Metazoa</taxon>
        <taxon>Chordata</taxon>
        <taxon>Craniata</taxon>
        <taxon>Vertebrata</taxon>
        <taxon>Euteleostomi</taxon>
        <taxon>Actinopterygii</taxon>
        <taxon>Neopterygii</taxon>
        <taxon>Teleostei</taxon>
        <taxon>Clupei</taxon>
        <taxon>Clupeiformes</taxon>
        <taxon>Clupeoidei</taxon>
        <taxon>Engraulidae</taxon>
        <taxon>Coilinae</taxon>
        <taxon>Coilia</taxon>
    </lineage>
</organism>
<evidence type="ECO:0000256" key="5">
    <source>
        <dbReference type="ARBA" id="ARBA00022702"/>
    </source>
</evidence>
<feature type="domain" description="Corticotropin-releasing factor" evidence="9">
    <location>
        <begin position="92"/>
        <end position="128"/>
    </location>
</feature>
<name>A0ABD1JWX1_9TELE</name>
<comment type="caution">
    <text evidence="10">The sequence shown here is derived from an EMBL/GenBank/DDBJ whole genome shotgun (WGS) entry which is preliminary data.</text>
</comment>
<keyword evidence="5" id="KW-0372">Hormone</keyword>
<reference evidence="10 11" key="1">
    <citation type="submission" date="2024-09" db="EMBL/GenBank/DDBJ databases">
        <title>A chromosome-level genome assembly of Gray's grenadier anchovy, Coilia grayii.</title>
        <authorList>
            <person name="Fu Z."/>
        </authorList>
    </citation>
    <scope>NUCLEOTIDE SEQUENCE [LARGE SCALE GENOMIC DNA]</scope>
    <source>
        <strain evidence="10">G4</strain>
        <tissue evidence="10">Muscle</tissue>
    </source>
</reference>
<comment type="subcellular location">
    <subcellularLocation>
        <location evidence="1">Secreted</location>
    </subcellularLocation>
</comment>
<evidence type="ECO:0000256" key="1">
    <source>
        <dbReference type="ARBA" id="ARBA00004613"/>
    </source>
</evidence>
<evidence type="ECO:0000256" key="4">
    <source>
        <dbReference type="ARBA" id="ARBA00022525"/>
    </source>
</evidence>
<dbReference type="PANTHER" id="PTHR17575">
    <property type="entry name" value="UROCORTIN-2 AND 3"/>
    <property type="match status" value="1"/>
</dbReference>
<comment type="subunit">
    <text evidence="3">Binds with high affinity to CRF receptors 2-alpha and 2-beta.</text>
</comment>
<dbReference type="AlphaFoldDB" id="A0ABD1JWX1"/>
<evidence type="ECO:0000256" key="2">
    <source>
        <dbReference type="ARBA" id="ARBA00009287"/>
    </source>
</evidence>
<sequence>MSGVGLYLLLLLLPLVTWCQPRGFSSQGPQLEEEEDAPADGDLMTVRILNRSGILASLLSSSPDLQPFVRQARASRPLPQLTKKATQGSRFALSLDVPTSILSVLIDLAKNQDMRAKAASNAELLARIGKRK</sequence>
<dbReference type="Pfam" id="PF00473">
    <property type="entry name" value="CRF"/>
    <property type="match status" value="1"/>
</dbReference>
<keyword evidence="11" id="KW-1185">Reference proteome</keyword>
<evidence type="ECO:0000256" key="7">
    <source>
        <dbReference type="ARBA" id="ARBA00025160"/>
    </source>
</evidence>
<feature type="signal peptide" evidence="8">
    <location>
        <begin position="1"/>
        <end position="19"/>
    </location>
</feature>
<evidence type="ECO:0000256" key="3">
    <source>
        <dbReference type="ARBA" id="ARBA00011328"/>
    </source>
</evidence>
<evidence type="ECO:0000256" key="8">
    <source>
        <dbReference type="SAM" id="SignalP"/>
    </source>
</evidence>
<dbReference type="EMBL" id="JBHFQA010000011">
    <property type="protein sequence ID" value="KAL2091371.1"/>
    <property type="molecule type" value="Genomic_DNA"/>
</dbReference>
<protein>
    <recommendedName>
        <fullName evidence="9">Corticotropin-releasing factor domain-containing protein</fullName>
    </recommendedName>
</protein>
<dbReference type="InterPro" id="IPR000187">
    <property type="entry name" value="CRF"/>
</dbReference>
<evidence type="ECO:0000313" key="11">
    <source>
        <dbReference type="Proteomes" id="UP001591681"/>
    </source>
</evidence>